<proteinExistence type="predicted"/>
<organism evidence="1 2">
    <name type="scientific">Secundilactobacillus odoratitofui DSM 19909 = JCM 15043</name>
    <dbReference type="NCBI Taxonomy" id="1423776"/>
    <lineage>
        <taxon>Bacteria</taxon>
        <taxon>Bacillati</taxon>
        <taxon>Bacillota</taxon>
        <taxon>Bacilli</taxon>
        <taxon>Lactobacillales</taxon>
        <taxon>Lactobacillaceae</taxon>
        <taxon>Secundilactobacillus</taxon>
    </lineage>
</organism>
<comment type="caution">
    <text evidence="1">The sequence shown here is derived from an EMBL/GenBank/DDBJ whole genome shotgun (WGS) entry which is preliminary data.</text>
</comment>
<sequence>MYTNKTIRYFTFTVSIKEKSNGVSVMFYTESFFQLALEIINLNHDFRSTFETHPAIL</sequence>
<accession>A0A0R1LND8</accession>
<name>A0A0R1LND8_9LACO</name>
<evidence type="ECO:0000313" key="1">
    <source>
        <dbReference type="EMBL" id="KRK97032.1"/>
    </source>
</evidence>
<evidence type="ECO:0000313" key="2">
    <source>
        <dbReference type="Proteomes" id="UP000051160"/>
    </source>
</evidence>
<reference evidence="1 2" key="1">
    <citation type="journal article" date="2015" name="Genome Announc.">
        <title>Expanding the biotechnology potential of lactobacilli through comparative genomics of 213 strains and associated genera.</title>
        <authorList>
            <person name="Sun Z."/>
            <person name="Harris H.M."/>
            <person name="McCann A."/>
            <person name="Guo C."/>
            <person name="Argimon S."/>
            <person name="Zhang W."/>
            <person name="Yang X."/>
            <person name="Jeffery I.B."/>
            <person name="Cooney J.C."/>
            <person name="Kagawa T.F."/>
            <person name="Liu W."/>
            <person name="Song Y."/>
            <person name="Salvetti E."/>
            <person name="Wrobel A."/>
            <person name="Rasinkangas P."/>
            <person name="Parkhill J."/>
            <person name="Rea M.C."/>
            <person name="O'Sullivan O."/>
            <person name="Ritari J."/>
            <person name="Douillard F.P."/>
            <person name="Paul Ross R."/>
            <person name="Yang R."/>
            <person name="Briner A.E."/>
            <person name="Felis G.E."/>
            <person name="de Vos W.M."/>
            <person name="Barrangou R."/>
            <person name="Klaenhammer T.R."/>
            <person name="Caufield P.W."/>
            <person name="Cui Y."/>
            <person name="Zhang H."/>
            <person name="O'Toole P.W."/>
        </authorList>
    </citation>
    <scope>NUCLEOTIDE SEQUENCE [LARGE SCALE GENOMIC DNA]</scope>
    <source>
        <strain evidence="1 2">DSM 19909</strain>
    </source>
</reference>
<dbReference type="Proteomes" id="UP000051160">
    <property type="component" value="Unassembled WGS sequence"/>
</dbReference>
<dbReference type="PATRIC" id="fig|1423776.4.peg.1914"/>
<keyword evidence="2" id="KW-1185">Reference proteome</keyword>
<dbReference type="EMBL" id="AZEE01000030">
    <property type="protein sequence ID" value="KRK97032.1"/>
    <property type="molecule type" value="Genomic_DNA"/>
</dbReference>
<protein>
    <submittedName>
        <fullName evidence="1">Uncharacterized protein</fullName>
    </submittedName>
</protein>
<dbReference type="AlphaFoldDB" id="A0A0R1LND8"/>
<gene>
    <name evidence="1" type="ORF">FD04_GL001891</name>
</gene>